<dbReference type="Proteomes" id="UP000092460">
    <property type="component" value="Unassembled WGS sequence"/>
</dbReference>
<protein>
    <recommendedName>
        <fullName evidence="5">RRM domain-containing protein</fullName>
    </recommendedName>
</protein>
<proteinExistence type="predicted"/>
<dbReference type="GO" id="GO:0098687">
    <property type="term" value="C:chromosomal region"/>
    <property type="evidence" value="ECO:0007669"/>
    <property type="project" value="UniProtKB-ARBA"/>
</dbReference>
<evidence type="ECO:0000256" key="4">
    <source>
        <dbReference type="SAM" id="MobiDB-lite"/>
    </source>
</evidence>
<dbReference type="EnsemblMetazoa" id="GPPI048112-RA">
    <property type="protein sequence ID" value="GPPI048112-PA"/>
    <property type="gene ID" value="GPPI048112"/>
</dbReference>
<evidence type="ECO:0000256" key="1">
    <source>
        <dbReference type="ARBA" id="ARBA00022737"/>
    </source>
</evidence>
<dbReference type="SUPFAM" id="SSF54928">
    <property type="entry name" value="RNA-binding domain, RBD"/>
    <property type="match status" value="1"/>
</dbReference>
<dbReference type="Pfam" id="PF00076">
    <property type="entry name" value="RRM_1"/>
    <property type="match status" value="2"/>
</dbReference>
<dbReference type="GO" id="GO:0003729">
    <property type="term" value="F:mRNA binding"/>
    <property type="evidence" value="ECO:0007669"/>
    <property type="project" value="TreeGrafter"/>
</dbReference>
<reference evidence="7" key="1">
    <citation type="submission" date="2015-01" db="EMBL/GenBank/DDBJ databases">
        <authorList>
            <person name="Aksoy S."/>
            <person name="Warren W."/>
            <person name="Wilson R.K."/>
        </authorList>
    </citation>
    <scope>NUCLEOTIDE SEQUENCE [LARGE SCALE GENOMIC DNA]</scope>
    <source>
        <strain evidence="7">IAEA</strain>
    </source>
</reference>
<dbReference type="PROSITE" id="PS50102">
    <property type="entry name" value="RRM"/>
    <property type="match status" value="2"/>
</dbReference>
<feature type="region of interest" description="Disordered" evidence="4">
    <location>
        <begin position="346"/>
        <end position="381"/>
    </location>
</feature>
<dbReference type="AlphaFoldDB" id="A0A1B0C3I8"/>
<dbReference type="InterPro" id="IPR035979">
    <property type="entry name" value="RBD_domain_sf"/>
</dbReference>
<organism evidence="6 7">
    <name type="scientific">Glossina palpalis gambiensis</name>
    <dbReference type="NCBI Taxonomy" id="67801"/>
    <lineage>
        <taxon>Eukaryota</taxon>
        <taxon>Metazoa</taxon>
        <taxon>Ecdysozoa</taxon>
        <taxon>Arthropoda</taxon>
        <taxon>Hexapoda</taxon>
        <taxon>Insecta</taxon>
        <taxon>Pterygota</taxon>
        <taxon>Neoptera</taxon>
        <taxon>Endopterygota</taxon>
        <taxon>Diptera</taxon>
        <taxon>Brachycera</taxon>
        <taxon>Muscomorpha</taxon>
        <taxon>Hippoboscoidea</taxon>
        <taxon>Glossinidae</taxon>
        <taxon>Glossina</taxon>
    </lineage>
</organism>
<keyword evidence="2 3" id="KW-0694">RNA-binding</keyword>
<feature type="domain" description="RRM" evidence="5">
    <location>
        <begin position="117"/>
        <end position="192"/>
    </location>
</feature>
<dbReference type="InterPro" id="IPR000504">
    <property type="entry name" value="RRM_dom"/>
</dbReference>
<dbReference type="GO" id="GO:0006417">
    <property type="term" value="P:regulation of translation"/>
    <property type="evidence" value="ECO:0007669"/>
    <property type="project" value="TreeGrafter"/>
</dbReference>
<dbReference type="PANTHER" id="PTHR48032">
    <property type="entry name" value="RNA-BINDING PROTEIN MUSASHI HOMOLOG RBP6"/>
    <property type="match status" value="1"/>
</dbReference>
<evidence type="ECO:0000256" key="2">
    <source>
        <dbReference type="ARBA" id="ARBA00022884"/>
    </source>
</evidence>
<sequence length="381" mass="40952">MIKQGQINNKYQMGDNAEAIKMEDMDHLRKMFLGGLSTNSTEDSLREFFSQFGEVIDVIVMRDPTTKRSRGFGFITYKNATMVDKAQAARPHIVDGKSIDSKRALPRPEVSGDSTVKKIFVGGLKEYHDEQSLKEHFQQFGNVISVKVLTDKTTGRKRGFAFVEFDDYDAVDKAVLHINHVIKYVKVDVKKSKYKEELAKKLANQQGAATGMIQAGGAGISSVTATYQQPPNVGTAYNPQTAYGYANAPTATYNGWGGAYAPPPVAAYPQQTNAYGNYVAAPQNGTAPGWNATPYAAPGANWPQNGYVPAVPATVPVGPAVAVPSAATATSGWSAAPTANGTQSFGTYQQTYNGGPQKAGNLQGNRMNPYSVSSAPNYGKH</sequence>
<keyword evidence="1" id="KW-0677">Repeat</keyword>
<dbReference type="FunFam" id="3.30.70.330:FF:000040">
    <property type="entry name" value="Heterogeneous nuclear ribonucleoprotein A2/B1"/>
    <property type="match status" value="1"/>
</dbReference>
<dbReference type="InterPro" id="IPR012677">
    <property type="entry name" value="Nucleotide-bd_a/b_plait_sf"/>
</dbReference>
<accession>A0A1B0C3I8</accession>
<dbReference type="SMART" id="SM00360">
    <property type="entry name" value="RRM"/>
    <property type="match status" value="2"/>
</dbReference>
<dbReference type="CDD" id="cd12328">
    <property type="entry name" value="RRM2_hnRNPA_like"/>
    <property type="match status" value="1"/>
</dbReference>
<keyword evidence="7" id="KW-1185">Reference proteome</keyword>
<feature type="domain" description="RRM" evidence="5">
    <location>
        <begin position="29"/>
        <end position="105"/>
    </location>
</feature>
<evidence type="ECO:0000313" key="6">
    <source>
        <dbReference type="EnsemblMetazoa" id="GPPI048112-PA"/>
    </source>
</evidence>
<dbReference type="VEuPathDB" id="VectorBase:GPPI048112"/>
<evidence type="ECO:0000313" key="7">
    <source>
        <dbReference type="Proteomes" id="UP000092460"/>
    </source>
</evidence>
<evidence type="ECO:0000256" key="3">
    <source>
        <dbReference type="PROSITE-ProRule" id="PRU00176"/>
    </source>
</evidence>
<dbReference type="Gene3D" id="3.30.70.330">
    <property type="match status" value="2"/>
</dbReference>
<dbReference type="EMBL" id="JXJN01024960">
    <property type="status" value="NOT_ANNOTATED_CDS"/>
    <property type="molecule type" value="Genomic_DNA"/>
</dbReference>
<dbReference type="STRING" id="67801.A0A1B0C3I8"/>
<dbReference type="PANTHER" id="PTHR48032:SF6">
    <property type="entry name" value="RNA-BINDING (RRM_RBD_RNP MOTIFS) FAMILY PROTEIN"/>
    <property type="match status" value="1"/>
</dbReference>
<evidence type="ECO:0000259" key="5">
    <source>
        <dbReference type="PROSITE" id="PS50102"/>
    </source>
</evidence>
<reference evidence="6" key="2">
    <citation type="submission" date="2020-05" db="UniProtKB">
        <authorList>
            <consortium name="EnsemblMetazoa"/>
        </authorList>
    </citation>
    <scope>IDENTIFICATION</scope>
    <source>
        <strain evidence="6">IAEA</strain>
    </source>
</reference>
<name>A0A1B0C3I8_9MUSC</name>